<name>A0AA84ZL58_9TREM</name>
<dbReference type="Proteomes" id="UP000050790">
    <property type="component" value="Unassembled WGS sequence"/>
</dbReference>
<proteinExistence type="predicted"/>
<evidence type="ECO:0000256" key="1">
    <source>
        <dbReference type="SAM" id="MobiDB-lite"/>
    </source>
</evidence>
<dbReference type="AlphaFoldDB" id="A0AA84ZL58"/>
<evidence type="ECO:0000313" key="3">
    <source>
        <dbReference type="WBParaSite" id="SMRG1_34080.2"/>
    </source>
</evidence>
<accession>A0AA84ZL58</accession>
<feature type="compositionally biased region" description="Polar residues" evidence="1">
    <location>
        <begin position="358"/>
        <end position="376"/>
    </location>
</feature>
<reference evidence="3" key="1">
    <citation type="submission" date="2023-11" db="UniProtKB">
        <authorList>
            <consortium name="WormBaseParasite"/>
        </authorList>
    </citation>
    <scope>IDENTIFICATION</scope>
</reference>
<feature type="region of interest" description="Disordered" evidence="1">
    <location>
        <begin position="351"/>
        <end position="389"/>
    </location>
</feature>
<organism evidence="2 3">
    <name type="scientific">Schistosoma margrebowiei</name>
    <dbReference type="NCBI Taxonomy" id="48269"/>
    <lineage>
        <taxon>Eukaryota</taxon>
        <taxon>Metazoa</taxon>
        <taxon>Spiralia</taxon>
        <taxon>Lophotrochozoa</taxon>
        <taxon>Platyhelminthes</taxon>
        <taxon>Trematoda</taxon>
        <taxon>Digenea</taxon>
        <taxon>Strigeidida</taxon>
        <taxon>Schistosomatoidea</taxon>
        <taxon>Schistosomatidae</taxon>
        <taxon>Schistosoma</taxon>
    </lineage>
</organism>
<protein>
    <submittedName>
        <fullName evidence="3">Uncharacterized protein</fullName>
    </submittedName>
</protein>
<sequence>MVYEFPSYLYCECEFGGKIYDTAFYLENSTQLKLELADRITNEEWHSTLTESFVEELTRKTGNFKRFDIFCSMVQSALSKRSSFLKLDLLNYEDLNEIRKVKILNDSLPPRCPVTVSGNRRYLILSYTTEFDKIHYPIPVLFVGCPTPDVYRNTIHKLRAKLFSVQSTMSFSEQQFDSYGTCEAISKISRLQSENMALRRELLWVKESLNEVKSCHQTRLGNNSCEVFDKAKPMGLKKLVNNLETELYEVRSKASRQMVEYTRKIARLQSDLEVSAINQRGMRRKIDQLSEELYFLKGGSLHRKPGSSASIIYRVNNEVDQVSRANRSNVLSRRKSQEPVFTLLNSKTNIGKRRAGSASPTINRSLSRESSNTSNICPIPSNKPFNSYRQRTNSLDRALSGNRRFNPTAYIQEREKKREENALRRKLAQRQSLDGSILYQRTRSSSCADNRYNSNDRNISSIQVTRTSGATSPAFSSLYVLAGYLVNFNQVIEAFIPKKRKRFMILMQN</sequence>
<dbReference type="InterPro" id="IPR049733">
    <property type="entry name" value="CCDC61_N"/>
</dbReference>
<evidence type="ECO:0000313" key="2">
    <source>
        <dbReference type="Proteomes" id="UP000050790"/>
    </source>
</evidence>
<dbReference type="WBParaSite" id="SMRG1_34080.2">
    <property type="protein sequence ID" value="SMRG1_34080.2"/>
    <property type="gene ID" value="SMRG1_34080"/>
</dbReference>
<dbReference type="CDD" id="cd22284">
    <property type="entry name" value="HD_CCDC61_N"/>
    <property type="match status" value="1"/>
</dbReference>